<proteinExistence type="predicted"/>
<feature type="transmembrane region" description="Helical" evidence="5">
    <location>
        <begin position="12"/>
        <end position="34"/>
    </location>
</feature>
<keyword evidence="7" id="KW-1185">Reference proteome</keyword>
<evidence type="ECO:0000256" key="4">
    <source>
        <dbReference type="ARBA" id="ARBA00023136"/>
    </source>
</evidence>
<name>A0A9P4IH52_9PEZI</name>
<accession>A0A9P4IH52</accession>
<dbReference type="AlphaFoldDB" id="A0A9P4IH52"/>
<dbReference type="Proteomes" id="UP000799772">
    <property type="component" value="Unassembled WGS sequence"/>
</dbReference>
<keyword evidence="4 5" id="KW-0472">Membrane</keyword>
<evidence type="ECO:0000256" key="5">
    <source>
        <dbReference type="SAM" id="Phobius"/>
    </source>
</evidence>
<evidence type="ECO:0000256" key="1">
    <source>
        <dbReference type="ARBA" id="ARBA00004141"/>
    </source>
</evidence>
<dbReference type="GO" id="GO:0016020">
    <property type="term" value="C:membrane"/>
    <property type="evidence" value="ECO:0007669"/>
    <property type="project" value="UniProtKB-SubCell"/>
</dbReference>
<feature type="transmembrane region" description="Helical" evidence="5">
    <location>
        <begin position="141"/>
        <end position="164"/>
    </location>
</feature>
<feature type="non-terminal residue" evidence="6">
    <location>
        <position position="1"/>
    </location>
</feature>
<feature type="transmembrane region" description="Helical" evidence="5">
    <location>
        <begin position="265"/>
        <end position="285"/>
    </location>
</feature>
<feature type="transmembrane region" description="Helical" evidence="5">
    <location>
        <begin position="82"/>
        <end position="100"/>
    </location>
</feature>
<gene>
    <name evidence="6" type="ORF">NA57DRAFT_15670</name>
</gene>
<protein>
    <submittedName>
        <fullName evidence="6">DUF300-domain-containing protein</fullName>
    </submittedName>
</protein>
<dbReference type="PANTHER" id="PTHR23423">
    <property type="entry name" value="ORGANIC SOLUTE TRANSPORTER-RELATED"/>
    <property type="match status" value="1"/>
</dbReference>
<comment type="caution">
    <text evidence="6">The sequence shown here is derived from an EMBL/GenBank/DDBJ whole genome shotgun (WGS) entry which is preliminary data.</text>
</comment>
<evidence type="ECO:0000256" key="3">
    <source>
        <dbReference type="ARBA" id="ARBA00022989"/>
    </source>
</evidence>
<dbReference type="SMART" id="SM01417">
    <property type="entry name" value="Solute_trans_a"/>
    <property type="match status" value="1"/>
</dbReference>
<reference evidence="6" key="1">
    <citation type="journal article" date="2020" name="Stud. Mycol.">
        <title>101 Dothideomycetes genomes: a test case for predicting lifestyles and emergence of pathogens.</title>
        <authorList>
            <person name="Haridas S."/>
            <person name="Albert R."/>
            <person name="Binder M."/>
            <person name="Bloem J."/>
            <person name="Labutti K."/>
            <person name="Salamov A."/>
            <person name="Andreopoulos B."/>
            <person name="Baker S."/>
            <person name="Barry K."/>
            <person name="Bills G."/>
            <person name="Bluhm B."/>
            <person name="Cannon C."/>
            <person name="Castanera R."/>
            <person name="Culley D."/>
            <person name="Daum C."/>
            <person name="Ezra D."/>
            <person name="Gonzalez J."/>
            <person name="Henrissat B."/>
            <person name="Kuo A."/>
            <person name="Liang C."/>
            <person name="Lipzen A."/>
            <person name="Lutzoni F."/>
            <person name="Magnuson J."/>
            <person name="Mondo S."/>
            <person name="Nolan M."/>
            <person name="Ohm R."/>
            <person name="Pangilinan J."/>
            <person name="Park H.-J."/>
            <person name="Ramirez L."/>
            <person name="Alfaro M."/>
            <person name="Sun H."/>
            <person name="Tritt A."/>
            <person name="Yoshinaga Y."/>
            <person name="Zwiers L.-H."/>
            <person name="Turgeon B."/>
            <person name="Goodwin S."/>
            <person name="Spatafora J."/>
            <person name="Crous P."/>
            <person name="Grigoriev I."/>
        </authorList>
    </citation>
    <scope>NUCLEOTIDE SEQUENCE</scope>
    <source>
        <strain evidence="6">CBS 133067</strain>
    </source>
</reference>
<keyword evidence="2 5" id="KW-0812">Transmembrane</keyword>
<keyword evidence="3 5" id="KW-1133">Transmembrane helix</keyword>
<feature type="transmembrane region" description="Helical" evidence="5">
    <location>
        <begin position="46"/>
        <end position="67"/>
    </location>
</feature>
<sequence>LFGSVTFHHLGLAISAAFGLVACIIALVLIIQHATHYSKPWEQRHIIRILLMIPIYAIVSFLSYLFYKYAIYWEVIRDCYEAFAIASFFTLLCHYLEPTLHEQKNYFRRLQPRNWIWPVPWLQKCSGGQNRGPFRVPRSGLTWFNIIWVGVFQYCAIRVIFTFVSLITQFLGRYCEPSLSPAFAHIWATVFEGVAVSFAMYFLIQFYFQLRTDLAPYKPFMKILCIKLVIFFSFWQTFLIGFLVGSHGPLQPTKHIAYPDLNTGVPSMLLCIEMACFAILHIFAFSSKPYNISNPANASDPSMKYHGFFYALIDAFNPWDIVKALARSMRWLFVGYRKRENDESY</sequence>
<evidence type="ECO:0000256" key="2">
    <source>
        <dbReference type="ARBA" id="ARBA00022692"/>
    </source>
</evidence>
<organism evidence="6 7">
    <name type="scientific">Rhizodiscina lignyota</name>
    <dbReference type="NCBI Taxonomy" id="1504668"/>
    <lineage>
        <taxon>Eukaryota</taxon>
        <taxon>Fungi</taxon>
        <taxon>Dikarya</taxon>
        <taxon>Ascomycota</taxon>
        <taxon>Pezizomycotina</taxon>
        <taxon>Dothideomycetes</taxon>
        <taxon>Pleosporomycetidae</taxon>
        <taxon>Aulographales</taxon>
        <taxon>Rhizodiscinaceae</taxon>
        <taxon>Rhizodiscina</taxon>
    </lineage>
</organism>
<evidence type="ECO:0000313" key="6">
    <source>
        <dbReference type="EMBL" id="KAF2100934.1"/>
    </source>
</evidence>
<feature type="non-terminal residue" evidence="6">
    <location>
        <position position="345"/>
    </location>
</feature>
<dbReference type="Pfam" id="PF03619">
    <property type="entry name" value="Solute_trans_a"/>
    <property type="match status" value="1"/>
</dbReference>
<feature type="transmembrane region" description="Helical" evidence="5">
    <location>
        <begin position="224"/>
        <end position="245"/>
    </location>
</feature>
<feature type="transmembrane region" description="Helical" evidence="5">
    <location>
        <begin position="184"/>
        <end position="204"/>
    </location>
</feature>
<comment type="subcellular location">
    <subcellularLocation>
        <location evidence="1">Membrane</location>
        <topology evidence="1">Multi-pass membrane protein</topology>
    </subcellularLocation>
</comment>
<dbReference type="OrthoDB" id="5348404at2759"/>
<dbReference type="EMBL" id="ML978124">
    <property type="protein sequence ID" value="KAF2100934.1"/>
    <property type="molecule type" value="Genomic_DNA"/>
</dbReference>
<dbReference type="InterPro" id="IPR005178">
    <property type="entry name" value="Ostalpha/TMEM184C"/>
</dbReference>
<evidence type="ECO:0000313" key="7">
    <source>
        <dbReference type="Proteomes" id="UP000799772"/>
    </source>
</evidence>